<protein>
    <recommendedName>
        <fullName evidence="4">TLC domain-containing protein</fullName>
    </recommendedName>
</protein>
<dbReference type="AlphaFoldDB" id="A0A1E3NS49"/>
<evidence type="ECO:0008006" key="4">
    <source>
        <dbReference type="Google" id="ProtNLM"/>
    </source>
</evidence>
<feature type="transmembrane region" description="Helical" evidence="1">
    <location>
        <begin position="39"/>
        <end position="58"/>
    </location>
</feature>
<evidence type="ECO:0000313" key="2">
    <source>
        <dbReference type="EMBL" id="ODQ48876.1"/>
    </source>
</evidence>
<feature type="transmembrane region" description="Helical" evidence="1">
    <location>
        <begin position="12"/>
        <end position="33"/>
    </location>
</feature>
<sequence length="109" mass="12638">MMGSPLMIFRAFWHYVVMQIHLVYNLGLLYATFYSTPPLMAFVIGLTLFWMKVVYELYRDIMHRDDPLYSSNVPKEMSIAAAISASMGFVLNMKAQEGDLTDAWWRGED</sequence>
<dbReference type="Proteomes" id="UP000094455">
    <property type="component" value="Unassembled WGS sequence"/>
</dbReference>
<proteinExistence type="predicted"/>
<reference evidence="2 3" key="1">
    <citation type="journal article" date="2016" name="Proc. Natl. Acad. Sci. U.S.A.">
        <title>Comparative genomics of biotechnologically important yeasts.</title>
        <authorList>
            <person name="Riley R."/>
            <person name="Haridas S."/>
            <person name="Wolfe K.H."/>
            <person name="Lopes M.R."/>
            <person name="Hittinger C.T."/>
            <person name="Goeker M."/>
            <person name="Salamov A.A."/>
            <person name="Wisecaver J.H."/>
            <person name="Long T.M."/>
            <person name="Calvey C.H."/>
            <person name="Aerts A.L."/>
            <person name="Barry K.W."/>
            <person name="Choi C."/>
            <person name="Clum A."/>
            <person name="Coughlan A.Y."/>
            <person name="Deshpande S."/>
            <person name="Douglass A.P."/>
            <person name="Hanson S.J."/>
            <person name="Klenk H.-P."/>
            <person name="LaButti K.M."/>
            <person name="Lapidus A."/>
            <person name="Lindquist E.A."/>
            <person name="Lipzen A.M."/>
            <person name="Meier-Kolthoff J.P."/>
            <person name="Ohm R.A."/>
            <person name="Otillar R.P."/>
            <person name="Pangilinan J.L."/>
            <person name="Peng Y."/>
            <person name="Rokas A."/>
            <person name="Rosa C.A."/>
            <person name="Scheuner C."/>
            <person name="Sibirny A.A."/>
            <person name="Slot J.C."/>
            <person name="Stielow J.B."/>
            <person name="Sun H."/>
            <person name="Kurtzman C.P."/>
            <person name="Blackwell M."/>
            <person name="Grigoriev I.V."/>
            <person name="Jeffries T.W."/>
        </authorList>
    </citation>
    <scope>NUCLEOTIDE SEQUENCE [LARGE SCALE GENOMIC DNA]</scope>
    <source>
        <strain evidence="2 3">NRRL Y-2026</strain>
    </source>
</reference>
<gene>
    <name evidence="2" type="ORF">PICMEDRAFT_14405</name>
</gene>
<dbReference type="EMBL" id="KV454001">
    <property type="protein sequence ID" value="ODQ48876.1"/>
    <property type="molecule type" value="Genomic_DNA"/>
</dbReference>
<dbReference type="OrthoDB" id="3997769at2759"/>
<keyword evidence="3" id="KW-1185">Reference proteome</keyword>
<keyword evidence="1" id="KW-0812">Transmembrane</keyword>
<keyword evidence="1" id="KW-0472">Membrane</keyword>
<keyword evidence="1" id="KW-1133">Transmembrane helix</keyword>
<dbReference type="GeneID" id="30177045"/>
<accession>A0A1E3NS49</accession>
<organism evidence="2 3">
    <name type="scientific">Pichia membranifaciens NRRL Y-2026</name>
    <dbReference type="NCBI Taxonomy" id="763406"/>
    <lineage>
        <taxon>Eukaryota</taxon>
        <taxon>Fungi</taxon>
        <taxon>Dikarya</taxon>
        <taxon>Ascomycota</taxon>
        <taxon>Saccharomycotina</taxon>
        <taxon>Pichiomycetes</taxon>
        <taxon>Pichiales</taxon>
        <taxon>Pichiaceae</taxon>
        <taxon>Pichia</taxon>
    </lineage>
</organism>
<dbReference type="RefSeq" id="XP_019019989.1">
    <property type="nucleotide sequence ID" value="XM_019160358.1"/>
</dbReference>
<name>A0A1E3NS49_9ASCO</name>
<evidence type="ECO:0000313" key="3">
    <source>
        <dbReference type="Proteomes" id="UP000094455"/>
    </source>
</evidence>
<evidence type="ECO:0000256" key="1">
    <source>
        <dbReference type="SAM" id="Phobius"/>
    </source>
</evidence>